<evidence type="ECO:0000256" key="2">
    <source>
        <dbReference type="PROSITE-ProRule" id="PRU00176"/>
    </source>
</evidence>
<dbReference type="InterPro" id="IPR000504">
    <property type="entry name" value="RRM_dom"/>
</dbReference>
<evidence type="ECO:0000313" key="8">
    <source>
        <dbReference type="EMBL" id="THU61276.1"/>
    </source>
</evidence>
<feature type="coiled-coil region" evidence="3">
    <location>
        <begin position="113"/>
        <end position="185"/>
    </location>
</feature>
<keyword evidence="5" id="KW-0812">Transmembrane</keyword>
<feature type="transmembrane region" description="Helical" evidence="5">
    <location>
        <begin position="335"/>
        <end position="358"/>
    </location>
</feature>
<dbReference type="Pfam" id="PF13532">
    <property type="entry name" value="2OG-FeII_Oxy_2"/>
    <property type="match status" value="1"/>
</dbReference>
<sequence length="758" mass="85548">MPLSGFAIKKRPPFARVIPPWLPPLYAATCHSSSSSPPSFPRLRPHPHRPSFHPPRTRLEKRGANGTFLVVGLAGFVLQLLLCLLRLRCSIPSIATQIVNGVLPMVWSLERLLNEMQIQLENLVWENKELEERLLIATEDRKVIEMVLKEIEEEHEKAVTRIDLLENELQELKEENMRSNEVQGKTLWNSKSHYEKDVRSRESILIGTDYGSTSMHPSYNRRGLSLSDPEEPREKGMIIWEAEDPCVPLVAALFTVVGISLGSVLEFFSTIRNRPASDAVALLSINWFILVVGSVATPNSQHPTVVRGPESHKSYKITRTTLQLPPIDATIQTGAVLSVMVTFMLLFDGVPGFSLNFIGNLYAYSRRGSAGCLCLTMNMMNSRFTRFKGLENEPTPNLFVANCGPAVGMSFDNIESAFGIFGKVVGVHAADETGTRVIVCFSEVNAAQAAFKALNGLPCADLGGRIMHISYSVVRPLQKVHKDMFFLVYFSASDLGIPGIYLVHDFITVEEEKRLLAEVDNRQWRSLSKRRVQHYGYEFLYETRNIDSKHFLGELPSFVSDILQKILSFPGLGRDQNKEMDQLTVNEYPCGVGLSPHIDTHSAFDELIFSLSTAGPCIMEFRRYPEGTWCHPTASVNEIHEDTPLLSSYITRKAIFLPPRSMLLMSGEGRYAWHHYIPHRKVNNFLQVDRVGETAIRRSSRRVSFTFRKVRKGPCCCPYKQNCDSQLECKNQQVKQDIVQSSLPLKREAFCPTDTDRI</sequence>
<gene>
    <name evidence="8" type="ORF">C4D60_Mb07t21600</name>
</gene>
<evidence type="ECO:0000259" key="6">
    <source>
        <dbReference type="PROSITE" id="PS50102"/>
    </source>
</evidence>
<dbReference type="STRING" id="52838.A0A4V4H6U3"/>
<feature type="region of interest" description="Disordered" evidence="4">
    <location>
        <begin position="36"/>
        <end position="59"/>
    </location>
</feature>
<dbReference type="PANTHER" id="PTHR12463:SF1">
    <property type="entry name" value="2-OXOGLUTARATE AND FE-DEPENDENT OXYGENASE FAMILY PROTEIN"/>
    <property type="match status" value="1"/>
</dbReference>
<dbReference type="PROSITE" id="PS51471">
    <property type="entry name" value="FE2OG_OXY"/>
    <property type="match status" value="1"/>
</dbReference>
<feature type="transmembrane region" description="Helical" evidence="5">
    <location>
        <begin position="247"/>
        <end position="268"/>
    </location>
</feature>
<keyword evidence="5" id="KW-1133">Transmembrane helix</keyword>
<dbReference type="InterPro" id="IPR012677">
    <property type="entry name" value="Nucleotide-bd_a/b_plait_sf"/>
</dbReference>
<evidence type="ECO:0000259" key="7">
    <source>
        <dbReference type="PROSITE" id="PS51471"/>
    </source>
</evidence>
<evidence type="ECO:0000256" key="5">
    <source>
        <dbReference type="SAM" id="Phobius"/>
    </source>
</evidence>
<dbReference type="CDD" id="cd00590">
    <property type="entry name" value="RRM_SF"/>
    <property type="match status" value="1"/>
</dbReference>
<dbReference type="InterPro" id="IPR005123">
    <property type="entry name" value="Oxoglu/Fe-dep_dioxygenase_dom"/>
</dbReference>
<keyword evidence="3" id="KW-0175">Coiled coil</keyword>
<dbReference type="SUPFAM" id="SSF51197">
    <property type="entry name" value="Clavaminate synthase-like"/>
    <property type="match status" value="1"/>
</dbReference>
<evidence type="ECO:0000256" key="1">
    <source>
        <dbReference type="ARBA" id="ARBA00007879"/>
    </source>
</evidence>
<keyword evidence="2" id="KW-0694">RNA-binding</keyword>
<feature type="domain" description="RRM" evidence="6">
    <location>
        <begin position="396"/>
        <end position="474"/>
    </location>
</feature>
<feature type="transmembrane region" description="Helical" evidence="5">
    <location>
        <begin position="484"/>
        <end position="504"/>
    </location>
</feature>
<dbReference type="InterPro" id="IPR037151">
    <property type="entry name" value="AlkB-like_sf"/>
</dbReference>
<protein>
    <recommendedName>
        <fullName evidence="10">RRM domain-containing protein</fullName>
    </recommendedName>
</protein>
<comment type="caution">
    <text evidence="8">The sequence shown here is derived from an EMBL/GenBank/DDBJ whole genome shotgun (WGS) entry which is preliminary data.</text>
</comment>
<comment type="similarity">
    <text evidence="1">Belongs to the alkB family.</text>
</comment>
<dbReference type="Gene3D" id="2.60.120.590">
    <property type="entry name" value="Alpha-ketoglutarate-dependent dioxygenase AlkB-like"/>
    <property type="match status" value="1"/>
</dbReference>
<keyword evidence="9" id="KW-1185">Reference proteome</keyword>
<dbReference type="GO" id="GO:0016491">
    <property type="term" value="F:oxidoreductase activity"/>
    <property type="evidence" value="ECO:0007669"/>
    <property type="project" value="TreeGrafter"/>
</dbReference>
<dbReference type="PROSITE" id="PS50102">
    <property type="entry name" value="RRM"/>
    <property type="match status" value="1"/>
</dbReference>
<organism evidence="8 9">
    <name type="scientific">Musa balbisiana</name>
    <name type="common">Banana</name>
    <dbReference type="NCBI Taxonomy" id="52838"/>
    <lineage>
        <taxon>Eukaryota</taxon>
        <taxon>Viridiplantae</taxon>
        <taxon>Streptophyta</taxon>
        <taxon>Embryophyta</taxon>
        <taxon>Tracheophyta</taxon>
        <taxon>Spermatophyta</taxon>
        <taxon>Magnoliopsida</taxon>
        <taxon>Liliopsida</taxon>
        <taxon>Zingiberales</taxon>
        <taxon>Musaceae</taxon>
        <taxon>Musa</taxon>
    </lineage>
</organism>
<dbReference type="GO" id="GO:0003723">
    <property type="term" value="F:RNA binding"/>
    <property type="evidence" value="ECO:0007669"/>
    <property type="project" value="UniProtKB-UniRule"/>
</dbReference>
<accession>A0A4V4H6U3</accession>
<feature type="transmembrane region" description="Helical" evidence="5">
    <location>
        <begin position="280"/>
        <end position="297"/>
    </location>
</feature>
<evidence type="ECO:0000313" key="9">
    <source>
        <dbReference type="Proteomes" id="UP000317650"/>
    </source>
</evidence>
<reference evidence="8 9" key="1">
    <citation type="journal article" date="2019" name="Nat. Plants">
        <title>Genome sequencing of Musa balbisiana reveals subgenome evolution and function divergence in polyploid bananas.</title>
        <authorList>
            <person name="Yao X."/>
        </authorList>
    </citation>
    <scope>NUCLEOTIDE SEQUENCE [LARGE SCALE GENOMIC DNA]</scope>
    <source>
        <strain evidence="9">cv. DH-PKW</strain>
        <tissue evidence="8">Leaves</tissue>
    </source>
</reference>
<name>A0A4V4H6U3_MUSBA</name>
<dbReference type="AlphaFoldDB" id="A0A4V4H6U3"/>
<feature type="domain" description="Fe2OG dioxygenase" evidence="7">
    <location>
        <begin position="579"/>
        <end position="711"/>
    </location>
</feature>
<dbReference type="InterPro" id="IPR035979">
    <property type="entry name" value="RBD_domain_sf"/>
</dbReference>
<proteinExistence type="inferred from homology"/>
<dbReference type="GO" id="GO:0070988">
    <property type="term" value="P:demethylation"/>
    <property type="evidence" value="ECO:0007669"/>
    <property type="project" value="InterPro"/>
</dbReference>
<dbReference type="FunFam" id="2.60.120.590:FF:000018">
    <property type="entry name" value="ALKylated DNA repair protein AlkB homolog"/>
    <property type="match status" value="1"/>
</dbReference>
<dbReference type="PANTHER" id="PTHR12463">
    <property type="entry name" value="OXYGENASE-RELATED"/>
    <property type="match status" value="1"/>
</dbReference>
<dbReference type="GO" id="GO:0032451">
    <property type="term" value="F:demethylase activity"/>
    <property type="evidence" value="ECO:0007669"/>
    <property type="project" value="TreeGrafter"/>
</dbReference>
<dbReference type="Proteomes" id="UP000317650">
    <property type="component" value="Chromosome 7"/>
</dbReference>
<dbReference type="InterPro" id="IPR027450">
    <property type="entry name" value="AlkB-like"/>
</dbReference>
<dbReference type="SUPFAM" id="SSF54928">
    <property type="entry name" value="RNA-binding domain, RBD"/>
    <property type="match status" value="1"/>
</dbReference>
<dbReference type="InterPro" id="IPR032857">
    <property type="entry name" value="ALKBH4"/>
</dbReference>
<evidence type="ECO:0000256" key="3">
    <source>
        <dbReference type="SAM" id="Coils"/>
    </source>
</evidence>
<keyword evidence="5" id="KW-0472">Membrane</keyword>
<dbReference type="Gene3D" id="3.30.70.330">
    <property type="match status" value="1"/>
</dbReference>
<evidence type="ECO:0008006" key="10">
    <source>
        <dbReference type="Google" id="ProtNLM"/>
    </source>
</evidence>
<evidence type="ECO:0000256" key="4">
    <source>
        <dbReference type="SAM" id="MobiDB-lite"/>
    </source>
</evidence>
<dbReference type="EMBL" id="PYDT01000005">
    <property type="protein sequence ID" value="THU61276.1"/>
    <property type="molecule type" value="Genomic_DNA"/>
</dbReference>